<feature type="coiled-coil region" evidence="1">
    <location>
        <begin position="348"/>
        <end position="389"/>
    </location>
</feature>
<accession>A0AA40LPF0</accession>
<keyword evidence="4" id="KW-1185">Reference proteome</keyword>
<feature type="compositionally biased region" description="Basic residues" evidence="2">
    <location>
        <begin position="65"/>
        <end position="74"/>
    </location>
</feature>
<dbReference type="PANTHER" id="PTHR31940:SF2">
    <property type="entry name" value="SMALL KINETOCHORE-ASSOCIATED PROTEIN"/>
    <property type="match status" value="1"/>
</dbReference>
<comment type="caution">
    <text evidence="3">The sequence shown here is derived from an EMBL/GenBank/DDBJ whole genome shotgun (WGS) entry which is preliminary data.</text>
</comment>
<feature type="region of interest" description="Disordered" evidence="2">
    <location>
        <begin position="188"/>
        <end position="215"/>
    </location>
</feature>
<feature type="coiled-coil region" evidence="1">
    <location>
        <begin position="266"/>
        <end position="304"/>
    </location>
</feature>
<gene>
    <name evidence="3" type="ORF">QTO34_019592</name>
</gene>
<dbReference type="Proteomes" id="UP001177744">
    <property type="component" value="Unassembled WGS sequence"/>
</dbReference>
<reference evidence="3" key="1">
    <citation type="submission" date="2023-06" db="EMBL/GenBank/DDBJ databases">
        <title>Reference genome for the Northern bat (Eptesicus nilssonii), a most northern bat species.</title>
        <authorList>
            <person name="Laine V.N."/>
            <person name="Pulliainen A.T."/>
            <person name="Lilley T.M."/>
        </authorList>
    </citation>
    <scope>NUCLEOTIDE SEQUENCE</scope>
    <source>
        <strain evidence="3">BLF_Eptnil</strain>
        <tissue evidence="3">Kidney</tissue>
    </source>
</reference>
<dbReference type="InterPro" id="IPR033373">
    <property type="entry name" value="SKAP"/>
</dbReference>
<evidence type="ECO:0000256" key="2">
    <source>
        <dbReference type="SAM" id="MobiDB-lite"/>
    </source>
</evidence>
<dbReference type="GO" id="GO:0000070">
    <property type="term" value="P:mitotic sister chromatid segregation"/>
    <property type="evidence" value="ECO:0007669"/>
    <property type="project" value="TreeGrafter"/>
</dbReference>
<dbReference type="GO" id="GO:0034451">
    <property type="term" value="C:centriolar satellite"/>
    <property type="evidence" value="ECO:0007669"/>
    <property type="project" value="TreeGrafter"/>
</dbReference>
<dbReference type="GO" id="GO:0035371">
    <property type="term" value="C:microtubule plus-end"/>
    <property type="evidence" value="ECO:0007669"/>
    <property type="project" value="TreeGrafter"/>
</dbReference>
<feature type="region of interest" description="Disordered" evidence="2">
    <location>
        <begin position="59"/>
        <end position="132"/>
    </location>
</feature>
<evidence type="ECO:0000256" key="1">
    <source>
        <dbReference type="SAM" id="Coils"/>
    </source>
</evidence>
<evidence type="ECO:0008006" key="5">
    <source>
        <dbReference type="Google" id="ProtNLM"/>
    </source>
</evidence>
<dbReference type="GO" id="GO:0007051">
    <property type="term" value="P:spindle organization"/>
    <property type="evidence" value="ECO:0007669"/>
    <property type="project" value="InterPro"/>
</dbReference>
<feature type="compositionally biased region" description="Basic and acidic residues" evidence="2">
    <location>
        <begin position="75"/>
        <end position="93"/>
    </location>
</feature>
<organism evidence="3 4">
    <name type="scientific">Cnephaeus nilssonii</name>
    <name type="common">Northern bat</name>
    <name type="synonym">Eptesicus nilssonii</name>
    <dbReference type="NCBI Taxonomy" id="3371016"/>
    <lineage>
        <taxon>Eukaryota</taxon>
        <taxon>Metazoa</taxon>
        <taxon>Chordata</taxon>
        <taxon>Craniata</taxon>
        <taxon>Vertebrata</taxon>
        <taxon>Euteleostomi</taxon>
        <taxon>Mammalia</taxon>
        <taxon>Eutheria</taxon>
        <taxon>Laurasiatheria</taxon>
        <taxon>Chiroptera</taxon>
        <taxon>Yangochiroptera</taxon>
        <taxon>Vespertilionidae</taxon>
        <taxon>Cnephaeus</taxon>
    </lineage>
</organism>
<evidence type="ECO:0000313" key="3">
    <source>
        <dbReference type="EMBL" id="KAK1338924.1"/>
    </source>
</evidence>
<dbReference type="AlphaFoldDB" id="A0AA40LPF0"/>
<sequence>MIKLELPAGAAGISAHRPSSNLIGRSPPCNVPNKERDCDTDSKLGCVCVPSWSVTPAGHSSIQAHHVHHSPPRPRPRDSGNTRRGETDSRLRSDVPYSMAAPRGVAQGSAGGTTWPHPGRAPQPRPPAHRKFPFETQAADPAGSAAVSAEDLLHRSDEECRREQQAPGAKPCHPVAMTSVVKTMHTLQPPALQSGGPLADTQTRATSKSLLPVKSKEVDVSRSLHSGVSENDVMKVIKPRRENGQGKAADTAIKKNIKKSYRPLSKQKSEEELKDKNQILEAVNKQLHQKLTETQGKLKDLTEKVELLQKFQDNSLAILESKGLNPNSETLESQQESSPDHMDSMLLLETLQDELKLFNETARKQMEELQALKVKLKMKEEERARFLEQQTLCNSQVNDFTTALEEMEQLLEM</sequence>
<feature type="compositionally biased region" description="Polar residues" evidence="2">
    <location>
        <begin position="200"/>
        <end position="209"/>
    </location>
</feature>
<dbReference type="GO" id="GO:0000776">
    <property type="term" value="C:kinetochore"/>
    <property type="evidence" value="ECO:0007669"/>
    <property type="project" value="InterPro"/>
</dbReference>
<proteinExistence type="predicted"/>
<dbReference type="EMBL" id="JAULJE010000009">
    <property type="protein sequence ID" value="KAK1338924.1"/>
    <property type="molecule type" value="Genomic_DNA"/>
</dbReference>
<dbReference type="GO" id="GO:0051988">
    <property type="term" value="P:regulation of attachment of spindle microtubules to kinetochore"/>
    <property type="evidence" value="ECO:0007669"/>
    <property type="project" value="InterPro"/>
</dbReference>
<name>A0AA40LPF0_CNENI</name>
<evidence type="ECO:0000313" key="4">
    <source>
        <dbReference type="Proteomes" id="UP001177744"/>
    </source>
</evidence>
<keyword evidence="1" id="KW-0175">Coiled coil</keyword>
<protein>
    <recommendedName>
        <fullName evidence="5">Kinetochore localized astrin (SPAG5) binding protein</fullName>
    </recommendedName>
</protein>
<feature type="region of interest" description="Disordered" evidence="2">
    <location>
        <begin position="1"/>
        <end position="28"/>
    </location>
</feature>
<dbReference type="GO" id="GO:0072686">
    <property type="term" value="C:mitotic spindle"/>
    <property type="evidence" value="ECO:0007669"/>
    <property type="project" value="TreeGrafter"/>
</dbReference>
<dbReference type="PANTHER" id="PTHR31940">
    <property type="entry name" value="SMALL KINETOCHORE-ASSOCIATED PROTEIN"/>
    <property type="match status" value="1"/>
</dbReference>